<reference evidence="4 5" key="1">
    <citation type="submission" date="2018-12" db="EMBL/GenBank/DDBJ databases">
        <title>Complete genome of Litorilituus sediminis.</title>
        <authorList>
            <person name="Liu A."/>
            <person name="Rong J."/>
        </authorList>
    </citation>
    <scope>NUCLEOTIDE SEQUENCE [LARGE SCALE GENOMIC DNA]</scope>
    <source>
        <strain evidence="4 5">JCM 17549</strain>
    </source>
</reference>
<keyword evidence="2 4" id="KW-0808">Transferase</keyword>
<keyword evidence="1" id="KW-0963">Cytoplasm</keyword>
<dbReference type="Proteomes" id="UP000290244">
    <property type="component" value="Chromosome"/>
</dbReference>
<dbReference type="SUPFAM" id="SSF52821">
    <property type="entry name" value="Rhodanese/Cell cycle control phosphatase"/>
    <property type="match status" value="1"/>
</dbReference>
<dbReference type="Gene3D" id="3.40.250.10">
    <property type="entry name" value="Rhodanese-like domain"/>
    <property type="match status" value="1"/>
</dbReference>
<evidence type="ECO:0000313" key="4">
    <source>
        <dbReference type="EMBL" id="QBG37800.1"/>
    </source>
</evidence>
<keyword evidence="5" id="KW-1185">Reference proteome</keyword>
<name>A0A4V0ZGM3_9GAMM</name>
<dbReference type="EC" id="2.8.1.1" evidence="4"/>
<dbReference type="InterPro" id="IPR050229">
    <property type="entry name" value="GlpE_sulfurtransferase"/>
</dbReference>
<dbReference type="InterPro" id="IPR036873">
    <property type="entry name" value="Rhodanese-like_dom_sf"/>
</dbReference>
<feature type="domain" description="Rhodanese" evidence="3">
    <location>
        <begin position="11"/>
        <end position="99"/>
    </location>
</feature>
<evidence type="ECO:0000256" key="1">
    <source>
        <dbReference type="ARBA" id="ARBA00022490"/>
    </source>
</evidence>
<proteinExistence type="predicted"/>
<accession>A0A4V0ZGM3</accession>
<organism evidence="4 5">
    <name type="scientific">Litorilituus sediminis</name>
    <dbReference type="NCBI Taxonomy" id="718192"/>
    <lineage>
        <taxon>Bacteria</taxon>
        <taxon>Pseudomonadati</taxon>
        <taxon>Pseudomonadota</taxon>
        <taxon>Gammaproteobacteria</taxon>
        <taxon>Alteromonadales</taxon>
        <taxon>Colwelliaceae</taxon>
        <taxon>Litorilituus</taxon>
    </lineage>
</organism>
<evidence type="ECO:0000313" key="5">
    <source>
        <dbReference type="Proteomes" id="UP000290244"/>
    </source>
</evidence>
<dbReference type="CDD" id="cd01444">
    <property type="entry name" value="GlpE_ST"/>
    <property type="match status" value="1"/>
</dbReference>
<dbReference type="SMART" id="SM00450">
    <property type="entry name" value="RHOD"/>
    <property type="match status" value="1"/>
</dbReference>
<sequence length="100" mass="11030">MSVAELHEILPNKSHCVVDIRDANAFSSGHIASAIHLSNESIGDFMREADLDQPVVVCCYHGISSIQAAQFLLGQDFTEVYSLDGGFTQWQSEFPDSVER</sequence>
<gene>
    <name evidence="4" type="primary">glpE</name>
    <name evidence="4" type="ORF">EMK97_10765</name>
</gene>
<dbReference type="GO" id="GO:0004792">
    <property type="term" value="F:thiosulfate-cyanide sulfurtransferase activity"/>
    <property type="evidence" value="ECO:0007669"/>
    <property type="project" value="UniProtKB-EC"/>
</dbReference>
<dbReference type="AlphaFoldDB" id="A0A4V0ZGM3"/>
<protein>
    <submittedName>
        <fullName evidence="4">Thiosulfate sulfurtransferase GlpE</fullName>
        <ecNumber evidence="4">2.8.1.1</ecNumber>
    </submittedName>
</protein>
<dbReference type="Pfam" id="PF00581">
    <property type="entry name" value="Rhodanese"/>
    <property type="match status" value="1"/>
</dbReference>
<dbReference type="OrthoDB" id="9811849at2"/>
<dbReference type="InterPro" id="IPR023695">
    <property type="entry name" value="Thiosulf_sulfurTrfase"/>
</dbReference>
<dbReference type="NCBIfam" id="NF001195">
    <property type="entry name" value="PRK00162.1"/>
    <property type="match status" value="1"/>
</dbReference>
<dbReference type="PANTHER" id="PTHR43031">
    <property type="entry name" value="FAD-DEPENDENT OXIDOREDUCTASE"/>
    <property type="match status" value="1"/>
</dbReference>
<dbReference type="PANTHER" id="PTHR43031:SF6">
    <property type="entry name" value="THIOSULFATE SULFURTRANSFERASE GLPE"/>
    <property type="match status" value="1"/>
</dbReference>
<dbReference type="RefSeq" id="WP_130604461.1">
    <property type="nucleotide sequence ID" value="NZ_CP034759.1"/>
</dbReference>
<dbReference type="InterPro" id="IPR001763">
    <property type="entry name" value="Rhodanese-like_dom"/>
</dbReference>
<evidence type="ECO:0000259" key="3">
    <source>
        <dbReference type="PROSITE" id="PS50206"/>
    </source>
</evidence>
<evidence type="ECO:0000256" key="2">
    <source>
        <dbReference type="ARBA" id="ARBA00022679"/>
    </source>
</evidence>
<dbReference type="EMBL" id="CP034759">
    <property type="protein sequence ID" value="QBG37800.1"/>
    <property type="molecule type" value="Genomic_DNA"/>
</dbReference>
<dbReference type="PROSITE" id="PS50206">
    <property type="entry name" value="RHODANESE_3"/>
    <property type="match status" value="1"/>
</dbReference>
<dbReference type="KEGG" id="lsd:EMK97_10765"/>
<dbReference type="GO" id="GO:0005737">
    <property type="term" value="C:cytoplasm"/>
    <property type="evidence" value="ECO:0007669"/>
    <property type="project" value="InterPro"/>
</dbReference>